<dbReference type="InterPro" id="IPR048634">
    <property type="entry name" value="SecD_SecF_C"/>
</dbReference>
<comment type="function">
    <text evidence="9 12">Part of the Sec protein translocase complex. Interacts with the SecYEG preprotein conducting channel. SecDF uses the proton motive force (PMF) to complete protein translocation after the ATP-dependent function of SecA.</text>
</comment>
<name>A0A1E3H0D2_9HYPH</name>
<dbReference type="HAMAP" id="MF_01464_B">
    <property type="entry name" value="SecF_B"/>
    <property type="match status" value="1"/>
</dbReference>
<comment type="subcellular location">
    <subcellularLocation>
        <location evidence="1 12">Cell membrane</location>
        <topology evidence="1 12">Multi-pass membrane protein</topology>
    </subcellularLocation>
</comment>
<evidence type="ECO:0000256" key="12">
    <source>
        <dbReference type="HAMAP-Rule" id="MF_01464"/>
    </source>
</evidence>
<comment type="similarity">
    <text evidence="12">Belongs to the SecD/SecF family. SecF subfamily.</text>
</comment>
<comment type="similarity">
    <text evidence="11">In the N-terminal section; belongs to the SecD/SecF family. SecD subfamily.</text>
</comment>
<evidence type="ECO:0000256" key="2">
    <source>
        <dbReference type="ARBA" id="ARBA00022448"/>
    </source>
</evidence>
<protein>
    <recommendedName>
        <fullName evidence="12">Protein-export membrane protein SecF</fullName>
    </recommendedName>
</protein>
<sequence>MLLKLIPDDTAIPFMKMRMYVFILSLVASILALGLFAVKGMNYGIDFEGGTLIEIQTNDGPADLSAIRARLGELNLGEVQVQEFGQPDNVLIRIVRQEGGEAEQQVAVEQMKAAFGDEVTYRRVEVVGPRVSGELAFAGTMAVGASLVLILIYIWLRFEWQYGVGAIIATLHDVIMTIGLFALLQIEFNLTSIAAVLTIVGYSLNDTVVVYDRIREMRRKYKKMPLPQLIDLAINQTLTRTVMTSVTTLIALIALFVFGGEVIRSFTTAMIFGVLIGTYSSIFIAAPVLIFFGMQGGGNATKEEAVQA</sequence>
<dbReference type="PANTHER" id="PTHR30081:SF8">
    <property type="entry name" value="PROTEIN TRANSLOCASE SUBUNIT SECF"/>
    <property type="match status" value="1"/>
</dbReference>
<evidence type="ECO:0000256" key="3">
    <source>
        <dbReference type="ARBA" id="ARBA00022475"/>
    </source>
</evidence>
<comment type="similarity">
    <text evidence="10">In the C-terminal section; belongs to the SecD/SecF family. SecF subfamily.</text>
</comment>
<organism evidence="14 15">
    <name type="scientific">Methylobrevis pamukkalensis</name>
    <dbReference type="NCBI Taxonomy" id="1439726"/>
    <lineage>
        <taxon>Bacteria</taxon>
        <taxon>Pseudomonadati</taxon>
        <taxon>Pseudomonadota</taxon>
        <taxon>Alphaproteobacteria</taxon>
        <taxon>Hyphomicrobiales</taxon>
        <taxon>Pleomorphomonadaceae</taxon>
        <taxon>Methylobrevis</taxon>
    </lineage>
</organism>
<dbReference type="GO" id="GO:0065002">
    <property type="term" value="P:intracellular protein transmembrane transport"/>
    <property type="evidence" value="ECO:0007669"/>
    <property type="project" value="UniProtKB-UniRule"/>
</dbReference>
<gene>
    <name evidence="12" type="primary">secF</name>
    <name evidence="14" type="ORF">A6302_02954</name>
</gene>
<dbReference type="PATRIC" id="fig|1439726.3.peg.3104"/>
<evidence type="ECO:0000256" key="9">
    <source>
        <dbReference type="ARBA" id="ARBA00059018"/>
    </source>
</evidence>
<dbReference type="AlphaFoldDB" id="A0A1E3H0D2"/>
<keyword evidence="3 12" id="KW-1003">Cell membrane</keyword>
<feature type="transmembrane region" description="Helical" evidence="12">
    <location>
        <begin position="190"/>
        <end position="211"/>
    </location>
</feature>
<dbReference type="SUPFAM" id="SSF82866">
    <property type="entry name" value="Multidrug efflux transporter AcrB transmembrane domain"/>
    <property type="match status" value="1"/>
</dbReference>
<feature type="transmembrane region" description="Helical" evidence="12">
    <location>
        <begin position="270"/>
        <end position="292"/>
    </location>
</feature>
<dbReference type="GO" id="GO:0006605">
    <property type="term" value="P:protein targeting"/>
    <property type="evidence" value="ECO:0007669"/>
    <property type="project" value="UniProtKB-UniRule"/>
</dbReference>
<keyword evidence="2 12" id="KW-0813">Transport</keyword>
<dbReference type="InterPro" id="IPR005665">
    <property type="entry name" value="SecF_bac"/>
</dbReference>
<keyword evidence="15" id="KW-1185">Reference proteome</keyword>
<dbReference type="GO" id="GO:0043952">
    <property type="term" value="P:protein transport by the Sec complex"/>
    <property type="evidence" value="ECO:0007669"/>
    <property type="project" value="UniProtKB-UniRule"/>
</dbReference>
<keyword evidence="6 12" id="KW-1133">Transmembrane helix</keyword>
<keyword evidence="5 12" id="KW-0653">Protein transport</keyword>
<evidence type="ECO:0000256" key="4">
    <source>
        <dbReference type="ARBA" id="ARBA00022692"/>
    </source>
</evidence>
<evidence type="ECO:0000259" key="13">
    <source>
        <dbReference type="Pfam" id="PF02355"/>
    </source>
</evidence>
<dbReference type="InterPro" id="IPR022646">
    <property type="entry name" value="SecD/SecF_CS"/>
</dbReference>
<dbReference type="Proteomes" id="UP000094622">
    <property type="component" value="Unassembled WGS sequence"/>
</dbReference>
<evidence type="ECO:0000256" key="11">
    <source>
        <dbReference type="ARBA" id="ARBA00061053"/>
    </source>
</evidence>
<proteinExistence type="inferred from homology"/>
<feature type="domain" description="Protein export membrane protein SecD/SecF C-terminal" evidence="13">
    <location>
        <begin position="109"/>
        <end position="293"/>
    </location>
</feature>
<dbReference type="EMBL" id="MCRJ01000076">
    <property type="protein sequence ID" value="ODN69744.1"/>
    <property type="molecule type" value="Genomic_DNA"/>
</dbReference>
<evidence type="ECO:0000313" key="15">
    <source>
        <dbReference type="Proteomes" id="UP000094622"/>
    </source>
</evidence>
<dbReference type="NCBIfam" id="TIGR00966">
    <property type="entry name" value="transloc_SecF"/>
    <property type="match status" value="1"/>
</dbReference>
<dbReference type="InterPro" id="IPR022645">
    <property type="entry name" value="SecD/SecF_bac"/>
</dbReference>
<dbReference type="GO" id="GO:0015450">
    <property type="term" value="F:protein-transporting ATPase activity"/>
    <property type="evidence" value="ECO:0007669"/>
    <property type="project" value="InterPro"/>
</dbReference>
<dbReference type="Gene3D" id="1.20.1640.10">
    <property type="entry name" value="Multidrug efflux transporter AcrB transmembrane domain"/>
    <property type="match status" value="1"/>
</dbReference>
<dbReference type="NCBIfam" id="TIGR00916">
    <property type="entry name" value="2A0604s01"/>
    <property type="match status" value="1"/>
</dbReference>
<feature type="transmembrane region" description="Helical" evidence="12">
    <location>
        <begin position="163"/>
        <end position="184"/>
    </location>
</feature>
<dbReference type="GO" id="GO:0005886">
    <property type="term" value="C:plasma membrane"/>
    <property type="evidence" value="ECO:0007669"/>
    <property type="project" value="UniProtKB-SubCell"/>
</dbReference>
<comment type="caution">
    <text evidence="14">The sequence shown here is derived from an EMBL/GenBank/DDBJ whole genome shotgun (WGS) entry which is preliminary data.</text>
</comment>
<keyword evidence="7 12" id="KW-0811">Translocation</keyword>
<dbReference type="PRINTS" id="PR01755">
    <property type="entry name" value="SECFTRNLCASE"/>
</dbReference>
<dbReference type="FunFam" id="1.20.1640.10:FF:000024">
    <property type="entry name" value="Multifunctional fusion protein"/>
    <property type="match status" value="1"/>
</dbReference>
<dbReference type="InterPro" id="IPR022813">
    <property type="entry name" value="SecD/SecF_arch_bac"/>
</dbReference>
<evidence type="ECO:0000256" key="1">
    <source>
        <dbReference type="ARBA" id="ARBA00004651"/>
    </source>
</evidence>
<evidence type="ECO:0000313" key="14">
    <source>
        <dbReference type="EMBL" id="ODN69744.1"/>
    </source>
</evidence>
<dbReference type="OrthoDB" id="9774769at2"/>
<evidence type="ECO:0000256" key="6">
    <source>
        <dbReference type="ARBA" id="ARBA00022989"/>
    </source>
</evidence>
<comment type="subunit">
    <text evidence="12">Forms a complex with SecD. Part of the essential Sec protein translocation apparatus which comprises SecA, SecYEG and auxiliary proteins SecDF-YajC and YidC.</text>
</comment>
<evidence type="ECO:0000256" key="10">
    <source>
        <dbReference type="ARBA" id="ARBA00060856"/>
    </source>
</evidence>
<reference evidence="14 15" key="1">
    <citation type="submission" date="2016-07" db="EMBL/GenBank/DDBJ databases">
        <title>Draft Genome Sequence of Methylobrevis pamukkalensis PK2.</title>
        <authorList>
            <person name="Vasilenko O.V."/>
            <person name="Doronina N.V."/>
            <person name="Shmareva M.N."/>
            <person name="Tarlachkov S.V."/>
            <person name="Mustakhimov I."/>
            <person name="Trotsenko Y.A."/>
        </authorList>
    </citation>
    <scope>NUCLEOTIDE SEQUENCE [LARGE SCALE GENOMIC DNA]</scope>
    <source>
        <strain evidence="14 15">PK2</strain>
    </source>
</reference>
<feature type="transmembrane region" description="Helical" evidence="12">
    <location>
        <begin position="20"/>
        <end position="38"/>
    </location>
</feature>
<dbReference type="InterPro" id="IPR055344">
    <property type="entry name" value="SecD_SecF_C_bact"/>
</dbReference>
<keyword evidence="8 12" id="KW-0472">Membrane</keyword>
<dbReference type="Pfam" id="PF02355">
    <property type="entry name" value="SecD_SecF_C"/>
    <property type="match status" value="1"/>
</dbReference>
<keyword evidence="4 12" id="KW-0812">Transmembrane</keyword>
<evidence type="ECO:0000256" key="7">
    <source>
        <dbReference type="ARBA" id="ARBA00023010"/>
    </source>
</evidence>
<evidence type="ECO:0000256" key="8">
    <source>
        <dbReference type="ARBA" id="ARBA00023136"/>
    </source>
</evidence>
<feature type="transmembrane region" description="Helical" evidence="12">
    <location>
        <begin position="232"/>
        <end position="258"/>
    </location>
</feature>
<dbReference type="Pfam" id="PF07549">
    <property type="entry name" value="Sec_GG"/>
    <property type="match status" value="1"/>
</dbReference>
<evidence type="ECO:0000256" key="5">
    <source>
        <dbReference type="ARBA" id="ARBA00022927"/>
    </source>
</evidence>
<accession>A0A1E3H0D2</accession>
<feature type="transmembrane region" description="Helical" evidence="12">
    <location>
        <begin position="135"/>
        <end position="156"/>
    </location>
</feature>
<dbReference type="PANTHER" id="PTHR30081">
    <property type="entry name" value="PROTEIN-EXPORT MEMBRANE PROTEIN SEC"/>
    <property type="match status" value="1"/>
</dbReference>